<proteinExistence type="predicted"/>
<dbReference type="PANTHER" id="PTHR35704:SF1">
    <property type="entry name" value="OS02G0254600 PROTEIN"/>
    <property type="match status" value="1"/>
</dbReference>
<evidence type="ECO:0000256" key="2">
    <source>
        <dbReference type="SAM" id="Phobius"/>
    </source>
</evidence>
<feature type="region of interest" description="Disordered" evidence="1">
    <location>
        <begin position="48"/>
        <end position="78"/>
    </location>
</feature>
<gene>
    <name evidence="3" type="ORF">Din_020796</name>
    <name evidence="4" type="ORF">Din_020797</name>
</gene>
<name>A0A5B7A6T3_DAVIN</name>
<protein>
    <submittedName>
        <fullName evidence="4">Uncharacterized protein</fullName>
    </submittedName>
</protein>
<evidence type="ECO:0000256" key="1">
    <source>
        <dbReference type="SAM" id="MobiDB-lite"/>
    </source>
</evidence>
<dbReference type="PANTHER" id="PTHR35704">
    <property type="entry name" value="OS02G0254600 PROTEIN"/>
    <property type="match status" value="1"/>
</dbReference>
<organism evidence="4">
    <name type="scientific">Davidia involucrata</name>
    <name type="common">Dove tree</name>
    <dbReference type="NCBI Taxonomy" id="16924"/>
    <lineage>
        <taxon>Eukaryota</taxon>
        <taxon>Viridiplantae</taxon>
        <taxon>Streptophyta</taxon>
        <taxon>Embryophyta</taxon>
        <taxon>Tracheophyta</taxon>
        <taxon>Spermatophyta</taxon>
        <taxon>Magnoliopsida</taxon>
        <taxon>eudicotyledons</taxon>
        <taxon>Gunneridae</taxon>
        <taxon>Pentapetalae</taxon>
        <taxon>asterids</taxon>
        <taxon>Cornales</taxon>
        <taxon>Nyssaceae</taxon>
        <taxon>Davidia</taxon>
    </lineage>
</organism>
<dbReference type="AlphaFoldDB" id="A0A5B7A6T3"/>
<keyword evidence="2" id="KW-0812">Transmembrane</keyword>
<keyword evidence="2" id="KW-1133">Transmembrane helix</keyword>
<evidence type="ECO:0000313" key="3">
    <source>
        <dbReference type="EMBL" id="MPA51355.1"/>
    </source>
</evidence>
<feature type="compositionally biased region" description="Basic and acidic residues" evidence="1">
    <location>
        <begin position="48"/>
        <end position="62"/>
    </location>
</feature>
<dbReference type="EMBL" id="GHES01020796">
    <property type="protein sequence ID" value="MPA51355.1"/>
    <property type="molecule type" value="Transcribed_RNA"/>
</dbReference>
<sequence>MCFVCSSFSLYFSFPLLPLSLFVHIFVSFISIMGNCITTNIIVDQNEKEEPRREAESIKETRSVTSSELGSARPANGGKKKMVRFKLCKEDGVGRESHGDSKSGVVRIRVVVTRRELNQILNNESNYSSVEQLLSAMKLRSRKVSQVRINDGGMNGNWRPALESIPEDH</sequence>
<evidence type="ECO:0000313" key="4">
    <source>
        <dbReference type="EMBL" id="MPA51356.1"/>
    </source>
</evidence>
<keyword evidence="2" id="KW-0472">Membrane</keyword>
<feature type="transmembrane region" description="Helical" evidence="2">
    <location>
        <begin position="21"/>
        <end position="43"/>
    </location>
</feature>
<dbReference type="EMBL" id="GHES01020797">
    <property type="protein sequence ID" value="MPA51356.1"/>
    <property type="molecule type" value="Transcribed_RNA"/>
</dbReference>
<accession>A0A5B7A6T3</accession>
<reference evidence="4" key="1">
    <citation type="submission" date="2019-08" db="EMBL/GenBank/DDBJ databases">
        <title>Reference gene set and small RNA set construction with multiple tissues from Davidia involucrata Baill.</title>
        <authorList>
            <person name="Yang H."/>
            <person name="Zhou C."/>
            <person name="Li G."/>
            <person name="Wang J."/>
            <person name="Gao P."/>
            <person name="Wang M."/>
            <person name="Wang R."/>
            <person name="Zhao Y."/>
        </authorList>
    </citation>
    <scope>NUCLEOTIDE SEQUENCE</scope>
    <source>
        <tissue evidence="4">Mixed with DoveR01_LX</tissue>
    </source>
</reference>